<dbReference type="SMART" id="SM00327">
    <property type="entry name" value="VWA"/>
    <property type="match status" value="1"/>
</dbReference>
<gene>
    <name evidence="4" type="ORF">MNBD_GAMMA26-606</name>
</gene>
<dbReference type="Pfam" id="PF08487">
    <property type="entry name" value="VIT"/>
    <property type="match status" value="1"/>
</dbReference>
<dbReference type="InterPro" id="IPR022440">
    <property type="entry name" value="CHP03788"/>
</dbReference>
<feature type="transmembrane region" description="Helical" evidence="1">
    <location>
        <begin position="21"/>
        <end position="48"/>
    </location>
</feature>
<keyword evidence="1" id="KW-1133">Transmembrane helix</keyword>
<dbReference type="Gene3D" id="3.40.50.410">
    <property type="entry name" value="von Willebrand factor, type A domain"/>
    <property type="match status" value="1"/>
</dbReference>
<dbReference type="EMBL" id="UOFX01000010">
    <property type="protein sequence ID" value="VAX05873.1"/>
    <property type="molecule type" value="Genomic_DNA"/>
</dbReference>
<dbReference type="SMART" id="SM00609">
    <property type="entry name" value="VIT"/>
    <property type="match status" value="1"/>
</dbReference>
<dbReference type="PROSITE" id="PS50234">
    <property type="entry name" value="VWFA"/>
    <property type="match status" value="1"/>
</dbReference>
<accession>A0A3B1B1S5</accession>
<sequence length="718" mass="78385">MYQVKTVSLMKQSKEKSLVQDVLLVVGAACAAGVVGALILAMLTLLVAPAMAGEQGAAMRQITTDEVQRGSLLLKMVSGGTMVDAPMVKTDVDIRISGMLARVSVSQQFHNPGKEWVEGIYVFPLPEDAVVDRMRIRIGERVIEGEIQETEQAKATYEKAKKAGKKASLLRQERPNIFTSAMANIAPGEMVTVEIEYQQSLHYDQGRFRLRFPLVVAPRYIPGVPLGEDNVAAFNGTGWAQNTDQVPDASNVTPHVVGPVAGPVNPVSIKVVLDAGFPLARLESSYHAVEIVRDENDLHKLQLIGHKVATDRDFELVWEPQSGQQPHAALFVEQWEDKEYALLMVMPSAQEKQAPKQVSRELILVVDTSGSMHGESIRQARDALKMALQRLTPADSFNVIQFNTNSHSLFSGAVVANPHNITRALAYVDGLDAEGGTEMLSAVNLALDGKTHENRLRQVVFLTDGSVGNEQALFAAIQQRLGSSRLFTVGIGSAPNSFFMTRAASFGRGAFSYIGKIDEVKEKMTALFTKLESPVLTDIQVTWPEGEMAEMWPQRVPDLYLGEPVVVVASLTNMSGEVVVEGRLNGQPWQRVLQLQGGGRNPGVHLLWARRKIAELMDGRARGRAESEVREDVLKVALRHKLVSKYTSLVAVDNTPVRPLEAHLQTKGVPVNLPKGWTANRVFGAMPQTATSAPMHLLIGLFALLGACLIGSRRKLAS</sequence>
<protein>
    <submittedName>
        <fullName evidence="4">Inter-alpha-trypsin inhibitor domain protein</fullName>
    </submittedName>
</protein>
<name>A0A3B1B1S5_9ZZZZ</name>
<evidence type="ECO:0000259" key="3">
    <source>
        <dbReference type="PROSITE" id="PS51468"/>
    </source>
</evidence>
<dbReference type="PANTHER" id="PTHR45737:SF6">
    <property type="entry name" value="VON WILLEBRAND FACTOR A DOMAIN-CONTAINING PROTEIN 5A"/>
    <property type="match status" value="1"/>
</dbReference>
<keyword evidence="1" id="KW-0812">Transmembrane</keyword>
<evidence type="ECO:0000313" key="4">
    <source>
        <dbReference type="EMBL" id="VAX05873.1"/>
    </source>
</evidence>
<keyword evidence="1" id="KW-0472">Membrane</keyword>
<dbReference type="PROSITE" id="PS51468">
    <property type="entry name" value="VIT"/>
    <property type="match status" value="1"/>
</dbReference>
<feature type="transmembrane region" description="Helical" evidence="1">
    <location>
        <begin position="693"/>
        <end position="712"/>
    </location>
</feature>
<feature type="domain" description="VWFA" evidence="2">
    <location>
        <begin position="361"/>
        <end position="531"/>
    </location>
</feature>
<reference evidence="4" key="1">
    <citation type="submission" date="2018-06" db="EMBL/GenBank/DDBJ databases">
        <authorList>
            <person name="Zhirakovskaya E."/>
        </authorList>
    </citation>
    <scope>NUCLEOTIDE SEQUENCE</scope>
</reference>
<dbReference type="InterPro" id="IPR002035">
    <property type="entry name" value="VWF_A"/>
</dbReference>
<proteinExistence type="predicted"/>
<dbReference type="Pfam" id="PF13768">
    <property type="entry name" value="VWA_3"/>
    <property type="match status" value="1"/>
</dbReference>
<dbReference type="AlphaFoldDB" id="A0A3B1B1S5"/>
<evidence type="ECO:0000256" key="1">
    <source>
        <dbReference type="SAM" id="Phobius"/>
    </source>
</evidence>
<dbReference type="NCBIfam" id="TIGR03788">
    <property type="entry name" value="marine_srt_targ"/>
    <property type="match status" value="1"/>
</dbReference>
<feature type="domain" description="VIT" evidence="3">
    <location>
        <begin position="71"/>
        <end position="199"/>
    </location>
</feature>
<dbReference type="InterPro" id="IPR036465">
    <property type="entry name" value="vWFA_dom_sf"/>
</dbReference>
<dbReference type="SUPFAM" id="SSF53300">
    <property type="entry name" value="vWA-like"/>
    <property type="match status" value="1"/>
</dbReference>
<organism evidence="4">
    <name type="scientific">hydrothermal vent metagenome</name>
    <dbReference type="NCBI Taxonomy" id="652676"/>
    <lineage>
        <taxon>unclassified sequences</taxon>
        <taxon>metagenomes</taxon>
        <taxon>ecological metagenomes</taxon>
    </lineage>
</organism>
<dbReference type="PANTHER" id="PTHR45737">
    <property type="entry name" value="VON WILLEBRAND FACTOR A DOMAIN-CONTAINING PROTEIN 5A"/>
    <property type="match status" value="1"/>
</dbReference>
<evidence type="ECO:0000259" key="2">
    <source>
        <dbReference type="PROSITE" id="PS50234"/>
    </source>
</evidence>
<dbReference type="InterPro" id="IPR013694">
    <property type="entry name" value="VIT"/>
</dbReference>